<feature type="domain" description="PKD" evidence="9">
    <location>
        <begin position="652"/>
        <end position="703"/>
    </location>
</feature>
<dbReference type="InterPro" id="IPR006584">
    <property type="entry name" value="Cellulose-bd_IV"/>
</dbReference>
<dbReference type="PROSITE" id="PS51175">
    <property type="entry name" value="CBM6"/>
    <property type="match status" value="1"/>
</dbReference>
<dbReference type="Pfam" id="PF00034">
    <property type="entry name" value="Cytochrom_C"/>
    <property type="match status" value="1"/>
</dbReference>
<dbReference type="Gene3D" id="1.10.760.10">
    <property type="entry name" value="Cytochrome c-like domain"/>
    <property type="match status" value="1"/>
</dbReference>
<keyword evidence="13" id="KW-1185">Reference proteome</keyword>
<sequence length="1038" mass="115607">MKRLYRDPRSCLWILLLIYFTGCSQISQERSRTRILNFTGDSKVPLEEILLETPGFEDAQVLDHEAEAYFNSDSLEKVSGLVLSASGIDRLDYRQLNALKRYLEAGGGGAILIKDSSTFSRKGWPWLQQWDSLAAATPHSRDQIPLYLLEPEADRQQWMQALPHAVGENKTPDYKDAQTPAVPDSSRYSKEVLTQGLDEPMQMAVLPDNDVIFVERKGAVKLFDSNLKSLKTIAHFDVFSGIEEGLLGVALDPDYDTNHWVYFYYAVADSSVNRLSRMELQGDDLVRSSEKVLLEIPTQRTYCCHSAGYLRFGPDGLLYLATGDNTNADDPYKVGYPPVDERPGHELADDQATAANTMDLRGKILRIRPEDDGSYSIPEGNLFPEGTGKTKPEIYVMGLRNPFRFTVDMKTGILYWGEVGPNTIVPGRDGTNMSYDEINRAAEPGFYGWPYFLGNNDAFPMYDFSTGEEGPRKDPAKPINDSPNNTGLQELPPARSAMIWYGPESSEQFPLVGSGGASAMAGPVYYSHQFSRTPYKLSSYYDGKLFIYDWIRNWIMAVTLDEQGRYVRMEPFLEHMEFASPMDMQFGPDGALYVLEYGSNWFSKNVDAKLVRIEYQEGNRNPVAAIRADKKYGGAPLTVKLSAADSRDYDEGDELQYRWVIGEQTLQGEQLTHTFDTSGVYKVTLNVEDGKGGEGSATATVRVGNSPPEVHIASQSNTSFYWDDAAFDYQVEVTDREDGAIDTSRVQFSFGYLENEQDVPVILSGSKQLDRIEHLEGQQLAASSDCRSCHAVDQSSVGPSFTAIAKRYRDEPEITGRLVSRIQEGGSGNWGDRVMPPHPGITTADAREIVGYILSLGNTKESRPLTGILHLDRHGTSGAYLVSARYTDEGANGIAPLEGEDYVVLRNPRVEAELYDAGDVNVAHVATENRGYINNIRPGSYIRFDEKDLTEIASISYRVQAAGPGGTIEMHLDSPDGPLISSLDIPSGPAGGEVPRWRELTAEIQPTEGRYDLYFVFRHPGGGDENLFNLDWIYFSNK</sequence>
<name>A0A521EB71_9BACT</name>
<dbReference type="GO" id="GO:0020037">
    <property type="term" value="F:heme binding"/>
    <property type="evidence" value="ECO:0007669"/>
    <property type="project" value="InterPro"/>
</dbReference>
<dbReference type="InterPro" id="IPR008979">
    <property type="entry name" value="Galactose-bd-like_sf"/>
</dbReference>
<reference evidence="12 13" key="1">
    <citation type="submission" date="2017-05" db="EMBL/GenBank/DDBJ databases">
        <authorList>
            <person name="Varghese N."/>
            <person name="Submissions S."/>
        </authorList>
    </citation>
    <scope>NUCLEOTIDE SEQUENCE [LARGE SCALE GENOMIC DNA]</scope>
    <source>
        <strain evidence="12 13">DSM 21194</strain>
    </source>
</reference>
<dbReference type="PROSITE" id="PS51007">
    <property type="entry name" value="CYTC"/>
    <property type="match status" value="1"/>
</dbReference>
<dbReference type="Pfam" id="PF18911">
    <property type="entry name" value="PKD_4"/>
    <property type="match status" value="1"/>
</dbReference>
<evidence type="ECO:0000256" key="2">
    <source>
        <dbReference type="ARBA" id="ARBA00022617"/>
    </source>
</evidence>
<dbReference type="Gene3D" id="2.60.40.10">
    <property type="entry name" value="Immunoglobulins"/>
    <property type="match status" value="1"/>
</dbReference>
<dbReference type="InterPro" id="IPR009056">
    <property type="entry name" value="Cyt_c-like_dom"/>
</dbReference>
<evidence type="ECO:0000313" key="13">
    <source>
        <dbReference type="Proteomes" id="UP000317593"/>
    </source>
</evidence>
<accession>A0A521EB71</accession>
<dbReference type="SUPFAM" id="SSF46626">
    <property type="entry name" value="Cytochrome c"/>
    <property type="match status" value="1"/>
</dbReference>
<dbReference type="InterPro" id="IPR005084">
    <property type="entry name" value="CBM6"/>
</dbReference>
<dbReference type="SMART" id="SM00089">
    <property type="entry name" value="PKD"/>
    <property type="match status" value="1"/>
</dbReference>
<evidence type="ECO:0000256" key="3">
    <source>
        <dbReference type="ARBA" id="ARBA00022723"/>
    </source>
</evidence>
<dbReference type="SMART" id="SM00606">
    <property type="entry name" value="CBD_IV"/>
    <property type="match status" value="1"/>
</dbReference>
<dbReference type="Gene3D" id="2.120.10.30">
    <property type="entry name" value="TolB, C-terminal domain"/>
    <property type="match status" value="1"/>
</dbReference>
<dbReference type="OrthoDB" id="9816308at2"/>
<feature type="region of interest" description="Disordered" evidence="8">
    <location>
        <begin position="467"/>
        <end position="488"/>
    </location>
</feature>
<dbReference type="InterPro" id="IPR013783">
    <property type="entry name" value="Ig-like_fold"/>
</dbReference>
<keyword evidence="2 7" id="KW-0349">Heme</keyword>
<gene>
    <name evidence="12" type="ORF">SAMN06265218_11470</name>
</gene>
<comment type="PTM">
    <text evidence="7">Binds 1 heme c group covalently per subunit.</text>
</comment>
<dbReference type="EMBL" id="FXTH01000014">
    <property type="protein sequence ID" value="SMO81188.1"/>
    <property type="molecule type" value="Genomic_DNA"/>
</dbReference>
<evidence type="ECO:0000259" key="10">
    <source>
        <dbReference type="PROSITE" id="PS51007"/>
    </source>
</evidence>
<evidence type="ECO:0000256" key="5">
    <source>
        <dbReference type="ARBA" id="ARBA00022982"/>
    </source>
</evidence>
<dbReference type="GO" id="GO:0009055">
    <property type="term" value="F:electron transfer activity"/>
    <property type="evidence" value="ECO:0007669"/>
    <property type="project" value="InterPro"/>
</dbReference>
<feature type="binding site" description="covalent" evidence="7">
    <location>
        <position position="835"/>
    </location>
    <ligand>
        <name>heme c</name>
        <dbReference type="ChEBI" id="CHEBI:61717"/>
    </ligand>
</feature>
<dbReference type="AlphaFoldDB" id="A0A521EB71"/>
<dbReference type="Pfam" id="PF07995">
    <property type="entry name" value="GSDH"/>
    <property type="match status" value="1"/>
</dbReference>
<proteinExistence type="predicted"/>
<protein>
    <submittedName>
        <fullName evidence="12">Cytochrome c</fullName>
    </submittedName>
</protein>
<dbReference type="SUPFAM" id="SSF49785">
    <property type="entry name" value="Galactose-binding domain-like"/>
    <property type="match status" value="1"/>
</dbReference>
<evidence type="ECO:0000259" key="11">
    <source>
        <dbReference type="PROSITE" id="PS51175"/>
    </source>
</evidence>
<dbReference type="InterPro" id="IPR000601">
    <property type="entry name" value="PKD_dom"/>
</dbReference>
<feature type="binding site" description="covalent" evidence="7">
    <location>
        <position position="786"/>
    </location>
    <ligand>
        <name>heme c</name>
        <dbReference type="ChEBI" id="CHEBI:61717"/>
    </ligand>
</feature>
<dbReference type="PRINTS" id="PR00606">
    <property type="entry name" value="CYTCHROMECID"/>
</dbReference>
<feature type="binding site" description="covalent" evidence="7">
    <location>
        <position position="790"/>
    </location>
    <ligand>
        <name>heme c</name>
        <dbReference type="ChEBI" id="CHEBI:61717"/>
    </ligand>
</feature>
<dbReference type="Proteomes" id="UP000317593">
    <property type="component" value="Unassembled WGS sequence"/>
</dbReference>
<organism evidence="12 13">
    <name type="scientific">Fodinibius sediminis</name>
    <dbReference type="NCBI Taxonomy" id="1214077"/>
    <lineage>
        <taxon>Bacteria</taxon>
        <taxon>Pseudomonadati</taxon>
        <taxon>Balneolota</taxon>
        <taxon>Balneolia</taxon>
        <taxon>Balneolales</taxon>
        <taxon>Balneolaceae</taxon>
        <taxon>Fodinibius</taxon>
    </lineage>
</organism>
<keyword evidence="4" id="KW-0732">Signal</keyword>
<dbReference type="InterPro" id="IPR022409">
    <property type="entry name" value="PKD/Chitinase_dom"/>
</dbReference>
<dbReference type="InterPro" id="IPR002324">
    <property type="entry name" value="Cyt_c_ID"/>
</dbReference>
<dbReference type="InterPro" id="IPR011042">
    <property type="entry name" value="6-blade_b-propeller_TolB-like"/>
</dbReference>
<dbReference type="GO" id="GO:0030246">
    <property type="term" value="F:carbohydrate binding"/>
    <property type="evidence" value="ECO:0007669"/>
    <property type="project" value="InterPro"/>
</dbReference>
<keyword evidence="1" id="KW-0813">Transport</keyword>
<dbReference type="SUPFAM" id="SSF49299">
    <property type="entry name" value="PKD domain"/>
    <property type="match status" value="1"/>
</dbReference>
<dbReference type="InterPro" id="IPR035986">
    <property type="entry name" value="PKD_dom_sf"/>
</dbReference>
<evidence type="ECO:0000256" key="1">
    <source>
        <dbReference type="ARBA" id="ARBA00022448"/>
    </source>
</evidence>
<dbReference type="Gene3D" id="2.60.120.260">
    <property type="entry name" value="Galactose-binding domain-like"/>
    <property type="match status" value="1"/>
</dbReference>
<dbReference type="GO" id="GO:0005506">
    <property type="term" value="F:iron ion binding"/>
    <property type="evidence" value="ECO:0007669"/>
    <property type="project" value="InterPro"/>
</dbReference>
<dbReference type="PANTHER" id="PTHR19328:SF75">
    <property type="entry name" value="ALDOSE SUGAR DEHYDROGENASE YLII"/>
    <property type="match status" value="1"/>
</dbReference>
<evidence type="ECO:0000256" key="7">
    <source>
        <dbReference type="PIRSR" id="PIRSR602324-1"/>
    </source>
</evidence>
<evidence type="ECO:0000256" key="6">
    <source>
        <dbReference type="ARBA" id="ARBA00023004"/>
    </source>
</evidence>
<dbReference type="InterPro" id="IPR036909">
    <property type="entry name" value="Cyt_c-like_dom_sf"/>
</dbReference>
<dbReference type="InterPro" id="IPR011041">
    <property type="entry name" value="Quinoprot_gluc/sorb_DH_b-prop"/>
</dbReference>
<keyword evidence="3 7" id="KW-0479">Metal-binding</keyword>
<dbReference type="CDD" id="cd04084">
    <property type="entry name" value="CBM6_xylanase-like"/>
    <property type="match status" value="1"/>
</dbReference>
<dbReference type="InterPro" id="IPR012938">
    <property type="entry name" value="Glc/Sorbosone_DH"/>
</dbReference>
<dbReference type="RefSeq" id="WP_142715408.1">
    <property type="nucleotide sequence ID" value="NZ_FXTH01000014.1"/>
</dbReference>
<keyword evidence="5" id="KW-0249">Electron transport</keyword>
<evidence type="ECO:0000256" key="4">
    <source>
        <dbReference type="ARBA" id="ARBA00022729"/>
    </source>
</evidence>
<evidence type="ECO:0000259" key="9">
    <source>
        <dbReference type="PROSITE" id="PS50093"/>
    </source>
</evidence>
<dbReference type="Pfam" id="PF03422">
    <property type="entry name" value="CBM_6"/>
    <property type="match status" value="1"/>
</dbReference>
<dbReference type="SUPFAM" id="SSF50952">
    <property type="entry name" value="Soluble quinoprotein glucose dehydrogenase"/>
    <property type="match status" value="1"/>
</dbReference>
<evidence type="ECO:0000256" key="8">
    <source>
        <dbReference type="SAM" id="MobiDB-lite"/>
    </source>
</evidence>
<feature type="domain" description="CBM6" evidence="11">
    <location>
        <begin position="908"/>
        <end position="1036"/>
    </location>
</feature>
<evidence type="ECO:0000313" key="12">
    <source>
        <dbReference type="EMBL" id="SMO81188.1"/>
    </source>
</evidence>
<dbReference type="PROSITE" id="PS50093">
    <property type="entry name" value="PKD"/>
    <property type="match status" value="1"/>
</dbReference>
<dbReference type="PANTHER" id="PTHR19328">
    <property type="entry name" value="HEDGEHOG-INTERACTING PROTEIN"/>
    <property type="match status" value="1"/>
</dbReference>
<keyword evidence="6 7" id="KW-0408">Iron</keyword>
<feature type="domain" description="Cytochrome c" evidence="10">
    <location>
        <begin position="772"/>
        <end position="857"/>
    </location>
</feature>
<dbReference type="CDD" id="cd00146">
    <property type="entry name" value="PKD"/>
    <property type="match status" value="1"/>
</dbReference>